<proteinExistence type="predicted"/>
<evidence type="ECO:0000313" key="3">
    <source>
        <dbReference type="Proteomes" id="UP000655751"/>
    </source>
</evidence>
<feature type="transmembrane region" description="Helical" evidence="1">
    <location>
        <begin position="163"/>
        <end position="184"/>
    </location>
</feature>
<keyword evidence="3" id="KW-1185">Reference proteome</keyword>
<dbReference type="Proteomes" id="UP000655751">
    <property type="component" value="Unassembled WGS sequence"/>
</dbReference>
<dbReference type="EMBL" id="JADMLG010000002">
    <property type="protein sequence ID" value="MBH0775468.1"/>
    <property type="molecule type" value="Genomic_DNA"/>
</dbReference>
<feature type="transmembrane region" description="Helical" evidence="1">
    <location>
        <begin position="117"/>
        <end position="143"/>
    </location>
</feature>
<dbReference type="AlphaFoldDB" id="A0A931I7S5"/>
<organism evidence="2 3">
    <name type="scientific">Nocardia bovistercoris</name>
    <dbReference type="NCBI Taxonomy" id="2785916"/>
    <lineage>
        <taxon>Bacteria</taxon>
        <taxon>Bacillati</taxon>
        <taxon>Actinomycetota</taxon>
        <taxon>Actinomycetes</taxon>
        <taxon>Mycobacteriales</taxon>
        <taxon>Nocardiaceae</taxon>
        <taxon>Nocardia</taxon>
    </lineage>
</organism>
<name>A0A931I7S5_9NOCA</name>
<reference evidence="2" key="1">
    <citation type="submission" date="2020-11" db="EMBL/GenBank/DDBJ databases">
        <title>Nocardia NEAU-351.nov., a novel actinomycete isolated from the cow dung.</title>
        <authorList>
            <person name="Zhang X."/>
        </authorList>
    </citation>
    <scope>NUCLEOTIDE SEQUENCE</scope>
    <source>
        <strain evidence="2">NEAU-351</strain>
    </source>
</reference>
<feature type="transmembrane region" description="Helical" evidence="1">
    <location>
        <begin position="43"/>
        <end position="61"/>
    </location>
</feature>
<feature type="transmembrane region" description="Helical" evidence="1">
    <location>
        <begin position="248"/>
        <end position="266"/>
    </location>
</feature>
<evidence type="ECO:0000313" key="2">
    <source>
        <dbReference type="EMBL" id="MBH0775468.1"/>
    </source>
</evidence>
<feature type="transmembrane region" description="Helical" evidence="1">
    <location>
        <begin position="191"/>
        <end position="209"/>
    </location>
</feature>
<dbReference type="Pfam" id="PF12730">
    <property type="entry name" value="ABC2_membrane_4"/>
    <property type="match status" value="1"/>
</dbReference>
<evidence type="ECO:0000256" key="1">
    <source>
        <dbReference type="SAM" id="Phobius"/>
    </source>
</evidence>
<keyword evidence="1" id="KW-0472">Membrane</keyword>
<dbReference type="RefSeq" id="WP_196147838.1">
    <property type="nucleotide sequence ID" value="NZ_JADMLG010000002.1"/>
</dbReference>
<protein>
    <submittedName>
        <fullName evidence="2">ABC transporter permease</fullName>
    </submittedName>
</protein>
<comment type="caution">
    <text evidence="2">The sequence shown here is derived from an EMBL/GenBank/DDBJ whole genome shotgun (WGS) entry which is preliminary data.</text>
</comment>
<gene>
    <name evidence="2" type="ORF">IT779_04090</name>
</gene>
<accession>A0A931I7S5</accession>
<keyword evidence="1" id="KW-1133">Transmembrane helix</keyword>
<sequence>MTTISATTVPATFEPPSVSSGFRAAIGYQVRSELIKIRSARSLWLLPTLAVVIGPVAAMIVGLSNSLEKSDTVIGGAFTATTLPLALFGAWGALVVTTEYSSGTIRTVLAATPRRHLVYLAKVLVATVVSTGVGVLSTALTYLVGIAAIDSSKYAAGQPFPGLLGIVAVFPTVALFGIAVGILIRSSAGAVAAVSAHVVLPEAASAAAFGELHKLSTLVAPGAIVAKLSQSADAAPELMGTLGGWPRLAFAAILTLIVLVLARRALLRRDV</sequence>
<keyword evidence="1" id="KW-0812">Transmembrane</keyword>
<feature type="transmembrane region" description="Helical" evidence="1">
    <location>
        <begin position="73"/>
        <end position="96"/>
    </location>
</feature>